<dbReference type="VEuPathDB" id="FungiDB:I7I50_10619"/>
<accession>C0NGJ6</accession>
<evidence type="ECO:0000313" key="2">
    <source>
        <dbReference type="Proteomes" id="UP000001631"/>
    </source>
</evidence>
<name>C0NGJ6_AJECG</name>
<dbReference type="InParanoid" id="C0NGJ6"/>
<organism evidence="1 2">
    <name type="scientific">Ajellomyces capsulatus (strain G186AR / H82 / ATCC MYA-2454 / RMSCC 2432)</name>
    <name type="common">Darling's disease fungus</name>
    <name type="synonym">Histoplasma capsulatum</name>
    <dbReference type="NCBI Taxonomy" id="447093"/>
    <lineage>
        <taxon>Eukaryota</taxon>
        <taxon>Fungi</taxon>
        <taxon>Dikarya</taxon>
        <taxon>Ascomycota</taxon>
        <taxon>Pezizomycotina</taxon>
        <taxon>Eurotiomycetes</taxon>
        <taxon>Eurotiomycetidae</taxon>
        <taxon>Onygenales</taxon>
        <taxon>Ajellomycetaceae</taxon>
        <taxon>Histoplasma</taxon>
    </lineage>
</organism>
<sequence length="486" mass="55440">MFWIPFPLCFQCGTDQNPFRCKVVGPTLDRVVASVDLLRVLGYKDRIEVARDSGGVEWKSQRGHPHLIIAHSHILDWNRILHILRHKAPHWDHGGSDYLVYSIFQHTSLPPSSIMEDTPRESSVEGQLSPDDFNTEEMALRDELDGKLRAAVDVYSEAPYGSFDCVTYRLQEVNIKLALSQLDWRVLSRKYKSTNENDPAYSDLIRHYYLEQGLFVSERERLGRELWHLYQKSVAQEAHSERARSMEKQNDNATELFLLLLRELTLEEEERFLADMERAYGLAEAGGEVWSPITGWAKKADVSAAQIFPRQIGQEKLATIFGDAFDGNIHGAENGLFLPTALKSAFEDYKVAIVPDAIEAHPCEYKFVVLDPNILNLRVKVEMTFDELNGRRLIFRPGCDFRPNCRFLHFHYAVAMRLALQKSGSSRELSQGVLSELGGLWNDPTMVINAELLDGFVRALEAYRESWEKKMKAEQTSAKGGEVSED</sequence>
<dbReference type="Proteomes" id="UP000001631">
    <property type="component" value="Unassembled WGS sequence"/>
</dbReference>
<evidence type="ECO:0008006" key="3">
    <source>
        <dbReference type="Google" id="ProtNLM"/>
    </source>
</evidence>
<protein>
    <recommendedName>
        <fullName evidence="3">HNH nuclease domain-containing protein</fullName>
    </recommendedName>
</protein>
<dbReference type="STRING" id="447093.C0NGJ6"/>
<reference evidence="1" key="1">
    <citation type="submission" date="2009-02" db="EMBL/GenBank/DDBJ databases">
        <title>The Genome Sequence of Ajellomyces capsulatus strain G186AR.</title>
        <authorList>
            <consortium name="The Broad Institute Genome Sequencing Platform"/>
            <person name="Champion M."/>
            <person name="Cuomo C."/>
            <person name="Ma L.-J."/>
            <person name="Henn M.R."/>
            <person name="Sil A."/>
            <person name="Goldman B."/>
            <person name="Young S.K."/>
            <person name="Kodira C.D."/>
            <person name="Zeng Q."/>
            <person name="Koehrsen M."/>
            <person name="Alvarado L."/>
            <person name="Berlin A."/>
            <person name="Borenstein D."/>
            <person name="Chen Z."/>
            <person name="Engels R."/>
            <person name="Freedman E."/>
            <person name="Gellesch M."/>
            <person name="Goldberg J."/>
            <person name="Griggs A."/>
            <person name="Gujja S."/>
            <person name="Heiman D."/>
            <person name="Hepburn T."/>
            <person name="Howarth C."/>
            <person name="Jen D."/>
            <person name="Larson L."/>
            <person name="Lewis B."/>
            <person name="Mehta T."/>
            <person name="Park D."/>
            <person name="Pearson M."/>
            <person name="Roberts A."/>
            <person name="Saif S."/>
            <person name="Shea T."/>
            <person name="Shenoy N."/>
            <person name="Sisk P."/>
            <person name="Stolte C."/>
            <person name="Sykes S."/>
            <person name="Walk T."/>
            <person name="White J."/>
            <person name="Yandava C."/>
            <person name="Klein B."/>
            <person name="McEwen J.G."/>
            <person name="Puccia R."/>
            <person name="Goldman G.H."/>
            <person name="Felipe M.S."/>
            <person name="Nino-Vega G."/>
            <person name="San-Blas G."/>
            <person name="Taylor J."/>
            <person name="Mendoza L."/>
            <person name="Galagan J."/>
            <person name="Nusbaum C."/>
            <person name="Birren B."/>
        </authorList>
    </citation>
    <scope>NUCLEOTIDE SEQUENCE</scope>
    <source>
        <strain evidence="1">G186AR</strain>
    </source>
</reference>
<dbReference type="AlphaFoldDB" id="C0NGJ6"/>
<dbReference type="HOGENOM" id="CLU_044087_0_0_1"/>
<dbReference type="EMBL" id="GG663365">
    <property type="protein sequence ID" value="EEH08931.1"/>
    <property type="molecule type" value="Genomic_DNA"/>
</dbReference>
<dbReference type="RefSeq" id="XP_045289412.1">
    <property type="nucleotide sequence ID" value="XM_045429517.1"/>
</dbReference>
<dbReference type="GeneID" id="69035484"/>
<keyword evidence="2" id="KW-1185">Reference proteome</keyword>
<evidence type="ECO:0000313" key="1">
    <source>
        <dbReference type="EMBL" id="EEH08931.1"/>
    </source>
</evidence>
<proteinExistence type="predicted"/>
<gene>
    <name evidence="1" type="ORF">HCBG_02468</name>
</gene>